<dbReference type="EMBL" id="BAABCE010000027">
    <property type="protein sequence ID" value="GAA3590944.1"/>
    <property type="molecule type" value="Genomic_DNA"/>
</dbReference>
<dbReference type="RefSeq" id="WP_346186335.1">
    <property type="nucleotide sequence ID" value="NZ_BAABCE010000027.1"/>
</dbReference>
<sequence>MTATPETTTTRPETHHHFLTGLAQQGRYAHEFARAGRVDEAVEHLEAIQGLIASYTAAVQPSAPDTLAQWLHWRFGKHGQTWDSLGDDDRSYWEHHASAVRRAVGRGGFKAGGE</sequence>
<gene>
    <name evidence="1" type="ORF">GCM10022295_85750</name>
</gene>
<accession>A0ABP6YVB7</accession>
<reference evidence="2" key="1">
    <citation type="journal article" date="2019" name="Int. J. Syst. Evol. Microbiol.">
        <title>The Global Catalogue of Microorganisms (GCM) 10K type strain sequencing project: providing services to taxonomists for standard genome sequencing and annotation.</title>
        <authorList>
            <consortium name="The Broad Institute Genomics Platform"/>
            <consortium name="The Broad Institute Genome Sequencing Center for Infectious Disease"/>
            <person name="Wu L."/>
            <person name="Ma J."/>
        </authorList>
    </citation>
    <scope>NUCLEOTIDE SEQUENCE [LARGE SCALE GENOMIC DNA]</scope>
    <source>
        <strain evidence="2">JCM 17656</strain>
    </source>
</reference>
<evidence type="ECO:0000313" key="2">
    <source>
        <dbReference type="Proteomes" id="UP001500707"/>
    </source>
</evidence>
<keyword evidence="2" id="KW-1185">Reference proteome</keyword>
<evidence type="ECO:0000313" key="1">
    <source>
        <dbReference type="EMBL" id="GAA3590944.1"/>
    </source>
</evidence>
<organism evidence="1 2">
    <name type="scientific">Streptomyces osmaniensis</name>
    <dbReference type="NCBI Taxonomy" id="593134"/>
    <lineage>
        <taxon>Bacteria</taxon>
        <taxon>Bacillati</taxon>
        <taxon>Actinomycetota</taxon>
        <taxon>Actinomycetes</taxon>
        <taxon>Kitasatosporales</taxon>
        <taxon>Streptomycetaceae</taxon>
        <taxon>Streptomyces</taxon>
    </lineage>
</organism>
<protein>
    <submittedName>
        <fullName evidence="1">Uncharacterized protein</fullName>
    </submittedName>
</protein>
<dbReference type="Proteomes" id="UP001500707">
    <property type="component" value="Unassembled WGS sequence"/>
</dbReference>
<proteinExistence type="predicted"/>
<name>A0ABP6YVB7_9ACTN</name>
<comment type="caution">
    <text evidence="1">The sequence shown here is derived from an EMBL/GenBank/DDBJ whole genome shotgun (WGS) entry which is preliminary data.</text>
</comment>